<keyword evidence="1" id="KW-0472">Membrane</keyword>
<dbReference type="Proteomes" id="UP001500279">
    <property type="component" value="Unassembled WGS sequence"/>
</dbReference>
<organism evidence="2 3">
    <name type="scientific">Ideonella azotifigens</name>
    <dbReference type="NCBI Taxonomy" id="513160"/>
    <lineage>
        <taxon>Bacteria</taxon>
        <taxon>Pseudomonadati</taxon>
        <taxon>Pseudomonadota</taxon>
        <taxon>Betaproteobacteria</taxon>
        <taxon>Burkholderiales</taxon>
        <taxon>Sphaerotilaceae</taxon>
        <taxon>Ideonella</taxon>
    </lineage>
</organism>
<accession>A0ABN1KAC7</accession>
<evidence type="ECO:0000313" key="2">
    <source>
        <dbReference type="EMBL" id="GAA0759940.1"/>
    </source>
</evidence>
<keyword evidence="1" id="KW-0812">Transmembrane</keyword>
<sequence length="72" mass="7568">MPGLLPMRPLVDAVQGVAAGLPWARGALAAAVASVLGFGMNWVLAVMRRSVLRPEVWINPCAAMAIGKLDSR</sequence>
<comment type="caution">
    <text evidence="2">The sequence shown here is derived from an EMBL/GenBank/DDBJ whole genome shotgun (WGS) entry which is preliminary data.</text>
</comment>
<gene>
    <name evidence="2" type="ORF">GCM10009107_41880</name>
</gene>
<keyword evidence="3" id="KW-1185">Reference proteome</keyword>
<dbReference type="EMBL" id="BAAAEW010000026">
    <property type="protein sequence ID" value="GAA0759940.1"/>
    <property type="molecule type" value="Genomic_DNA"/>
</dbReference>
<feature type="transmembrane region" description="Helical" evidence="1">
    <location>
        <begin position="20"/>
        <end position="44"/>
    </location>
</feature>
<keyword evidence="1" id="KW-1133">Transmembrane helix</keyword>
<proteinExistence type="predicted"/>
<protein>
    <submittedName>
        <fullName evidence="2">Uncharacterized protein</fullName>
    </submittedName>
</protein>
<evidence type="ECO:0000256" key="1">
    <source>
        <dbReference type="SAM" id="Phobius"/>
    </source>
</evidence>
<reference evidence="2 3" key="1">
    <citation type="journal article" date="2019" name="Int. J. Syst. Evol. Microbiol.">
        <title>The Global Catalogue of Microorganisms (GCM) 10K type strain sequencing project: providing services to taxonomists for standard genome sequencing and annotation.</title>
        <authorList>
            <consortium name="The Broad Institute Genomics Platform"/>
            <consortium name="The Broad Institute Genome Sequencing Center for Infectious Disease"/>
            <person name="Wu L."/>
            <person name="Ma J."/>
        </authorList>
    </citation>
    <scope>NUCLEOTIDE SEQUENCE [LARGE SCALE GENOMIC DNA]</scope>
    <source>
        <strain evidence="2 3">JCM 15503</strain>
    </source>
</reference>
<name>A0ABN1KAC7_9BURK</name>
<evidence type="ECO:0000313" key="3">
    <source>
        <dbReference type="Proteomes" id="UP001500279"/>
    </source>
</evidence>